<evidence type="ECO:0000256" key="10">
    <source>
        <dbReference type="ARBA" id="ARBA00023114"/>
    </source>
</evidence>
<keyword evidence="13" id="KW-0998">Cell outer membrane</keyword>
<dbReference type="Gene3D" id="3.30.1950.10">
    <property type="entry name" value="wza like domain"/>
    <property type="match status" value="1"/>
</dbReference>
<keyword evidence="3" id="KW-0813">Transport</keyword>
<keyword evidence="7" id="KW-0732">Signal</keyword>
<evidence type="ECO:0000256" key="1">
    <source>
        <dbReference type="ARBA" id="ARBA00004571"/>
    </source>
</evidence>
<evidence type="ECO:0000256" key="4">
    <source>
        <dbReference type="ARBA" id="ARBA00022452"/>
    </source>
</evidence>
<evidence type="ECO:0000256" key="6">
    <source>
        <dbReference type="ARBA" id="ARBA00022692"/>
    </source>
</evidence>
<comment type="similarity">
    <text evidence="2">Belongs to the BexD/CtrA/VexA family.</text>
</comment>
<evidence type="ECO:0000256" key="14">
    <source>
        <dbReference type="ARBA" id="ARBA00023288"/>
    </source>
</evidence>
<keyword evidence="11" id="KW-0472">Membrane</keyword>
<evidence type="ECO:0000259" key="15">
    <source>
        <dbReference type="Pfam" id="PF02563"/>
    </source>
</evidence>
<evidence type="ECO:0000256" key="2">
    <source>
        <dbReference type="ARBA" id="ARBA00009450"/>
    </source>
</evidence>
<dbReference type="GO" id="GO:0006811">
    <property type="term" value="P:monoatomic ion transport"/>
    <property type="evidence" value="ECO:0007669"/>
    <property type="project" value="UniProtKB-KW"/>
</dbReference>
<evidence type="ECO:0000256" key="11">
    <source>
        <dbReference type="ARBA" id="ARBA00023136"/>
    </source>
</evidence>
<evidence type="ECO:0000256" key="5">
    <source>
        <dbReference type="ARBA" id="ARBA00022597"/>
    </source>
</evidence>
<keyword evidence="6" id="KW-0812">Transmembrane</keyword>
<keyword evidence="14" id="KW-0449">Lipoprotein</keyword>
<proteinExistence type="inferred from homology"/>
<evidence type="ECO:0000313" key="18">
    <source>
        <dbReference type="Proteomes" id="UP000433309"/>
    </source>
</evidence>
<feature type="domain" description="Polysaccharide export protein N-terminal" evidence="15">
    <location>
        <begin position="74"/>
        <end position="166"/>
    </location>
</feature>
<dbReference type="GO" id="GO:0046930">
    <property type="term" value="C:pore complex"/>
    <property type="evidence" value="ECO:0007669"/>
    <property type="project" value="UniProtKB-KW"/>
</dbReference>
<dbReference type="Pfam" id="PF22461">
    <property type="entry name" value="SLBB_2"/>
    <property type="match status" value="2"/>
</dbReference>
<comment type="subcellular location">
    <subcellularLocation>
        <location evidence="1">Cell outer membrane</location>
        <topology evidence="1">Multi-pass membrane protein</topology>
    </subcellularLocation>
</comment>
<accession>A0A6I2KVV1</accession>
<evidence type="ECO:0000256" key="12">
    <source>
        <dbReference type="ARBA" id="ARBA00023139"/>
    </source>
</evidence>
<gene>
    <name evidence="17" type="ORF">GJ699_08105</name>
</gene>
<protein>
    <recommendedName>
        <fullName evidence="19">Sugar transporter</fullName>
    </recommendedName>
</protein>
<feature type="domain" description="SLBB" evidence="16">
    <location>
        <begin position="257"/>
        <end position="338"/>
    </location>
</feature>
<keyword evidence="9" id="KW-0406">Ion transport</keyword>
<dbReference type="InterPro" id="IPR054765">
    <property type="entry name" value="SLBB_dom"/>
</dbReference>
<dbReference type="GO" id="GO:0009279">
    <property type="term" value="C:cell outer membrane"/>
    <property type="evidence" value="ECO:0007669"/>
    <property type="project" value="UniProtKB-SubCell"/>
</dbReference>
<dbReference type="InterPro" id="IPR003715">
    <property type="entry name" value="Poly_export_N"/>
</dbReference>
<dbReference type="GO" id="GO:0015159">
    <property type="term" value="F:polysaccharide transmembrane transporter activity"/>
    <property type="evidence" value="ECO:0007669"/>
    <property type="project" value="InterPro"/>
</dbReference>
<keyword evidence="8" id="KW-0625">Polysaccharide transport</keyword>
<keyword evidence="10" id="KW-0626">Porin</keyword>
<name>A0A6I2KVV1_9BURK</name>
<evidence type="ECO:0000256" key="3">
    <source>
        <dbReference type="ARBA" id="ARBA00022448"/>
    </source>
</evidence>
<dbReference type="PANTHER" id="PTHR33619">
    <property type="entry name" value="POLYSACCHARIDE EXPORT PROTEIN GFCE-RELATED"/>
    <property type="match status" value="1"/>
</dbReference>
<evidence type="ECO:0000313" key="17">
    <source>
        <dbReference type="EMBL" id="MRW89943.1"/>
    </source>
</evidence>
<dbReference type="AlphaFoldDB" id="A0A6I2KVV1"/>
<dbReference type="Pfam" id="PF02563">
    <property type="entry name" value="Poly_export"/>
    <property type="match status" value="1"/>
</dbReference>
<evidence type="ECO:0000256" key="9">
    <source>
        <dbReference type="ARBA" id="ARBA00023065"/>
    </source>
</evidence>
<dbReference type="PANTHER" id="PTHR33619:SF3">
    <property type="entry name" value="POLYSACCHARIDE EXPORT PROTEIN GFCE-RELATED"/>
    <property type="match status" value="1"/>
</dbReference>
<keyword evidence="12" id="KW-0564">Palmitate</keyword>
<evidence type="ECO:0000256" key="13">
    <source>
        <dbReference type="ARBA" id="ARBA00023237"/>
    </source>
</evidence>
<reference evidence="17 18" key="1">
    <citation type="submission" date="2019-11" db="EMBL/GenBank/DDBJ databases">
        <title>Novel species isolated from a subtropical stream in China.</title>
        <authorList>
            <person name="Lu H."/>
        </authorList>
    </citation>
    <scope>NUCLEOTIDE SEQUENCE [LARGE SCALE GENOMIC DNA]</scope>
    <source>
        <strain evidence="17 18">FT80W</strain>
    </source>
</reference>
<dbReference type="Proteomes" id="UP000433309">
    <property type="component" value="Unassembled WGS sequence"/>
</dbReference>
<dbReference type="RefSeq" id="WP_154374883.1">
    <property type="nucleotide sequence ID" value="NZ_WKJK01000003.1"/>
</dbReference>
<dbReference type="EMBL" id="WKJK01000003">
    <property type="protein sequence ID" value="MRW89943.1"/>
    <property type="molecule type" value="Genomic_DNA"/>
</dbReference>
<evidence type="ECO:0000259" key="16">
    <source>
        <dbReference type="Pfam" id="PF22461"/>
    </source>
</evidence>
<comment type="caution">
    <text evidence="17">The sequence shown here is derived from an EMBL/GenBank/DDBJ whole genome shotgun (WGS) entry which is preliminary data.</text>
</comment>
<dbReference type="InterPro" id="IPR049712">
    <property type="entry name" value="Poly_export"/>
</dbReference>
<evidence type="ECO:0000256" key="7">
    <source>
        <dbReference type="ARBA" id="ARBA00022729"/>
    </source>
</evidence>
<evidence type="ECO:0008006" key="19">
    <source>
        <dbReference type="Google" id="ProtNLM"/>
    </source>
</evidence>
<evidence type="ECO:0000256" key="8">
    <source>
        <dbReference type="ARBA" id="ARBA00023047"/>
    </source>
</evidence>
<feature type="domain" description="SLBB" evidence="16">
    <location>
        <begin position="172"/>
        <end position="250"/>
    </location>
</feature>
<keyword evidence="18" id="KW-1185">Reference proteome</keyword>
<keyword evidence="4" id="KW-1134">Transmembrane beta strand</keyword>
<organism evidence="17 18">
    <name type="scientific">Duganella guangzhouensis</name>
    <dbReference type="NCBI Taxonomy" id="2666084"/>
    <lineage>
        <taxon>Bacteria</taxon>
        <taxon>Pseudomonadati</taxon>
        <taxon>Pseudomonadota</taxon>
        <taxon>Betaproteobacteria</taxon>
        <taxon>Burkholderiales</taxon>
        <taxon>Oxalobacteraceae</taxon>
        <taxon>Telluria group</taxon>
        <taxon>Duganella</taxon>
    </lineage>
</organism>
<sequence length="367" mass="38942">MSISIPRCRLQLLYLLVTCGGLLLAGCASRGGHADSAGHADLPATPVLITAALIAEQRDARQRLQGDDLEALRAAPSAYTLGVGDLLAISVYQNADLTMAAQNAAGGAGEQNAANQQGFLINASGAIQFPLVGELTLAGLSAVQAKALLTERLGKYLQRPSVKLQVQAFRSQRIYVDGEVKQPGVQAINDLPMTLTEAVNRAGGITPAGDQSQLWLLRGGHSYHIDLPLLVQQGQDPNRLLLRNGDVLRVKALDESKVFVSGEVVTPKALLMHSGRLSLNEAIGESGGINPLTGDARRVFVVRRRQDAIELYQLDARDTGALALAESFELAPRDLVFIDASGLAQWYRTLSMVIPGALTSAVSAGKQ</sequence>
<dbReference type="GO" id="GO:0015288">
    <property type="term" value="F:porin activity"/>
    <property type="evidence" value="ECO:0007669"/>
    <property type="project" value="UniProtKB-KW"/>
</dbReference>
<keyword evidence="5" id="KW-0762">Sugar transport</keyword>
<dbReference type="Gene3D" id="3.10.560.10">
    <property type="entry name" value="Outer membrane lipoprotein wza domain like"/>
    <property type="match status" value="2"/>
</dbReference>